<evidence type="ECO:0000313" key="2">
    <source>
        <dbReference type="Proteomes" id="UP000053095"/>
    </source>
</evidence>
<name>A0A510NXN1_TALPI</name>
<keyword evidence="2" id="KW-1185">Reference proteome</keyword>
<organism evidence="1 2">
    <name type="scientific">Talaromyces pinophilus</name>
    <name type="common">Penicillium pinophilum</name>
    <dbReference type="NCBI Taxonomy" id="128442"/>
    <lineage>
        <taxon>Eukaryota</taxon>
        <taxon>Fungi</taxon>
        <taxon>Dikarya</taxon>
        <taxon>Ascomycota</taxon>
        <taxon>Pezizomycotina</taxon>
        <taxon>Eurotiomycetes</taxon>
        <taxon>Eurotiomycetidae</taxon>
        <taxon>Eurotiales</taxon>
        <taxon>Trichocomaceae</taxon>
        <taxon>Talaromyces</taxon>
        <taxon>Talaromyces sect. Talaromyces</taxon>
    </lineage>
</organism>
<proteinExistence type="predicted"/>
<accession>A0A510NXN1</accession>
<dbReference type="AlphaFoldDB" id="A0A510NXN1"/>
<gene>
    <name evidence="1" type="ORF">TCE0_018f06222</name>
</gene>
<reference evidence="2" key="1">
    <citation type="journal article" date="2015" name="Genome Announc.">
        <title>Draft genome sequence of Talaromyces cellulolyticus strain Y-94, a source of lignocellulosic biomass-degrading enzymes.</title>
        <authorList>
            <person name="Fujii T."/>
            <person name="Koike H."/>
            <person name="Sawayama S."/>
            <person name="Yano S."/>
            <person name="Inoue H."/>
        </authorList>
    </citation>
    <scope>NUCLEOTIDE SEQUENCE [LARGE SCALE GENOMIC DNA]</scope>
    <source>
        <strain evidence="2">Y-94</strain>
    </source>
</reference>
<sequence>MENINPEQLYHVLFITSHLQKDPNGKFQKIRIPGTYISLSSAKAAAHRCLFDAGYEREWFKIFDTSHEREEDGQVVHAVAPSGSTYRVRILTTPNTIDKSLFAHDDGRITMGLYYVVQIRASLEDEEYRDINIEGTFTSYSSARDFALQVLLDSEDGITEESFAVYDKSGPGRTDCGYGDNIIVHAVGNNGENFLISVIETQVLETTRVVEATF</sequence>
<protein>
    <submittedName>
        <fullName evidence="1">Uncharacterized protein</fullName>
    </submittedName>
</protein>
<evidence type="ECO:0000313" key="1">
    <source>
        <dbReference type="EMBL" id="GAM36824.1"/>
    </source>
</evidence>
<dbReference type="Proteomes" id="UP000053095">
    <property type="component" value="Unassembled WGS sequence"/>
</dbReference>
<dbReference type="EMBL" id="DF933814">
    <property type="protein sequence ID" value="GAM36824.1"/>
    <property type="molecule type" value="Genomic_DNA"/>
</dbReference>